<keyword evidence="4" id="KW-0572">Peptidoglycan-anchor</keyword>
<feature type="domain" description="Gram-positive cocci surface proteins LPxTG" evidence="7">
    <location>
        <begin position="1200"/>
        <end position="1238"/>
    </location>
</feature>
<dbReference type="Proteomes" id="UP000327194">
    <property type="component" value="Chromosome"/>
</dbReference>
<keyword evidence="6" id="KW-0812">Transmembrane</keyword>
<evidence type="ECO:0000256" key="6">
    <source>
        <dbReference type="SAM" id="Phobius"/>
    </source>
</evidence>
<evidence type="ECO:0000256" key="4">
    <source>
        <dbReference type="ARBA" id="ARBA00023088"/>
    </source>
</evidence>
<feature type="compositionally biased region" description="Basic and acidic residues" evidence="5">
    <location>
        <begin position="187"/>
        <end position="202"/>
    </location>
</feature>
<feature type="compositionally biased region" description="Low complexity" evidence="5">
    <location>
        <begin position="122"/>
        <end position="141"/>
    </location>
</feature>
<feature type="compositionally biased region" description="Polar residues" evidence="5">
    <location>
        <begin position="177"/>
        <end position="186"/>
    </location>
</feature>
<keyword evidence="3" id="KW-0732">Signal</keyword>
<feature type="compositionally biased region" description="Basic and acidic residues" evidence="5">
    <location>
        <begin position="86"/>
        <end position="99"/>
    </location>
</feature>
<feature type="compositionally biased region" description="Basic and acidic residues" evidence="5">
    <location>
        <begin position="215"/>
        <end position="225"/>
    </location>
</feature>
<dbReference type="Gene3D" id="2.60.40.10">
    <property type="entry name" value="Immunoglobulins"/>
    <property type="match status" value="1"/>
</dbReference>
<evidence type="ECO:0000313" key="8">
    <source>
        <dbReference type="EMBL" id="QFX92126.1"/>
    </source>
</evidence>
<evidence type="ECO:0000256" key="1">
    <source>
        <dbReference type="ARBA" id="ARBA00022512"/>
    </source>
</evidence>
<sequence length="1238" mass="134061">MYMDSKKRFKMYKAGKKWMVAAIVTSFTIGGLTIGASADTTVPSSASNAAAGEKTQETTGSNSNQSADSTGDQSQDASATSSTSQTDHHDQDQSDDSSKAADQATQPTSKSQSESQAEPKNQTDQSDHQTQQPSTQTSSADQAKDKNAQSDQANHQSANDENHQAQPTDSQVDDASRSNQNTQKQQASDEKQSETAKKDDQSTHQTDVNSQPDQTKPKEQTDSSDQKQPTDQPDQGQKQATNNTKLASEDSNNSLPKGLSITSDQISAPSSNNFNQFGTMVISNHVAVNDADVTINPGDRIVFNIANSSDAGSDALMKKVINWNRVSMTGGTDYGHLEVNANGGQAYYVFDKTIRLTTGMFSFTLNVPFQSDPSVQLAGVNFSSEFQQENVTYPLDQFYYGYVASSNIPSPGRVQAPGLRAGLGGNEYAGVTSYDGSTANNPIAESNGTAMFDPTRGDHPSFTNVLYPNADPDGNLNNLTNRTWTVDIKGNGASFDLSGLRFGIPRAGLPYSVSWAGDYAGQWITLDQLKQVLPGIQVQMDQINSNDARLSLIFPNGVGIQYLQFTGNFVAPDVSGKYAVNFGYHDDQGTNSNNSIDMNLAYQINNEHGFFPTISASDKSLNADTFDINNLDHYLLDGTSVNDVQDGANKDAIKVSDDAALRNAIINHQAGTYTVTYQTTNSLGLTSYKSISVTVYVSQDVTDSTTGTTTIHYVDQNGKEVAPDREIKAHFTRTGKRDPLTNDVSWGDWDSDDSGYNITSPTIADMTPNMIHVSGNVLPDENNSVTVVYSNNTEQVSDQATGQKKIRYVDQDGNKVASSKTITAHFTRTGTRDVKTGDITWGDWTSDDTHYDVASPEIDNMTPDKSQVSGTITMNENDSENVVYTDNTEQVNDETTGQKTINYVDHDGNEVAPSKTVIAHFTRTGTKNMRTGNVTWNDWTSNDNHYQITVPVVDNMTPDKQQVSGTLTPDENETEDVVYSNNTEQVTDQTTGQTTINYVDSDGKEVAPSKTVTAHFTRTGTKDLRTGKIEWNGWTSNDNHYEITSPTIANMTPDKQRVSGTLVPNEDNVENVVYSKNEPEATKPTPNENGSHPSTPDHQNGGNGGNESNSGENQNSNSNRSTSNENGNNQDVTSGENSNSSSSNSMKPGENSKPSTESSTNEQQPSESAPRIPAESTQQPRPKGTVVNSNQAKTSKKNQLPQTGERSHSILVAVGGLLLALAGMLGLGHWIKRRKKSQ</sequence>
<dbReference type="Pfam" id="PF19258">
    <property type="entry name" value="KxYKxGKxW_sig"/>
    <property type="match status" value="1"/>
</dbReference>
<dbReference type="InterPro" id="IPR041495">
    <property type="entry name" value="Mub_B2"/>
</dbReference>
<dbReference type="AlphaFoldDB" id="A0AAE6NZ36"/>
<dbReference type="PROSITE" id="PS50847">
    <property type="entry name" value="GRAM_POS_ANCHORING"/>
    <property type="match status" value="1"/>
</dbReference>
<dbReference type="Pfam" id="PF00746">
    <property type="entry name" value="Gram_pos_anchor"/>
    <property type="match status" value="1"/>
</dbReference>
<feature type="compositionally biased region" description="Low complexity" evidence="5">
    <location>
        <begin position="1106"/>
        <end position="1129"/>
    </location>
</feature>
<feature type="compositionally biased region" description="Polar residues" evidence="5">
    <location>
        <begin position="1175"/>
        <end position="1204"/>
    </location>
</feature>
<evidence type="ECO:0000256" key="5">
    <source>
        <dbReference type="SAM" id="MobiDB-lite"/>
    </source>
</evidence>
<dbReference type="RefSeq" id="WP_010022285.1">
    <property type="nucleotide sequence ID" value="NZ_CP045562.1"/>
</dbReference>
<organism evidence="8 9">
    <name type="scientific">Fructilactobacillus fructivorans</name>
    <dbReference type="NCBI Taxonomy" id="1614"/>
    <lineage>
        <taxon>Bacteria</taxon>
        <taxon>Bacillati</taxon>
        <taxon>Bacillota</taxon>
        <taxon>Bacilli</taxon>
        <taxon>Lactobacillales</taxon>
        <taxon>Lactobacillaceae</taxon>
        <taxon>Fructilactobacillus</taxon>
    </lineage>
</organism>
<keyword evidence="6" id="KW-1133">Transmembrane helix</keyword>
<feature type="region of interest" description="Disordered" evidence="5">
    <location>
        <begin position="41"/>
        <end position="266"/>
    </location>
</feature>
<dbReference type="InterPro" id="IPR019931">
    <property type="entry name" value="LPXTG_anchor"/>
</dbReference>
<keyword evidence="6" id="KW-0472">Membrane</keyword>
<feature type="compositionally biased region" description="Low complexity" evidence="5">
    <location>
        <begin position="72"/>
        <end position="85"/>
    </location>
</feature>
<protein>
    <submittedName>
        <fullName evidence="8">LPXTG cell wall anchor domain-containing protein</fullName>
    </submittedName>
</protein>
<dbReference type="NCBIfam" id="TIGR01167">
    <property type="entry name" value="LPXTG_anchor"/>
    <property type="match status" value="1"/>
</dbReference>
<accession>A0AAE6NZ36</accession>
<keyword evidence="1" id="KW-0134">Cell wall</keyword>
<feature type="compositionally biased region" description="Polar residues" evidence="5">
    <location>
        <begin position="1084"/>
        <end position="1098"/>
    </location>
</feature>
<dbReference type="InterPro" id="IPR013783">
    <property type="entry name" value="Ig-like_fold"/>
</dbReference>
<dbReference type="Pfam" id="PF17966">
    <property type="entry name" value="Muc_B2"/>
    <property type="match status" value="4"/>
</dbReference>
<name>A0AAE6NZ36_9LACO</name>
<gene>
    <name evidence="8" type="ORF">LF543_00365</name>
</gene>
<dbReference type="NCBIfam" id="TIGR03715">
    <property type="entry name" value="KxYKxGKxW"/>
    <property type="match status" value="1"/>
</dbReference>
<evidence type="ECO:0000313" key="9">
    <source>
        <dbReference type="Proteomes" id="UP000327194"/>
    </source>
</evidence>
<proteinExistence type="predicted"/>
<reference evidence="8 9" key="1">
    <citation type="submission" date="2019-10" db="EMBL/GenBank/DDBJ databases">
        <title>Genome sequencing of Lactobacillus fructivorans.</title>
        <authorList>
            <person name="Kim K."/>
        </authorList>
    </citation>
    <scope>NUCLEOTIDE SEQUENCE [LARGE SCALE GENOMIC DNA]</scope>
    <source>
        <strain evidence="8 9">LF543</strain>
    </source>
</reference>
<feature type="region of interest" description="Disordered" evidence="5">
    <location>
        <begin position="1047"/>
        <end position="1204"/>
    </location>
</feature>
<feature type="compositionally biased region" description="Polar residues" evidence="5">
    <location>
        <begin position="107"/>
        <end position="120"/>
    </location>
</feature>
<feature type="compositionally biased region" description="Polar residues" evidence="5">
    <location>
        <begin position="1152"/>
        <end position="1167"/>
    </location>
</feature>
<dbReference type="InterPro" id="IPR022263">
    <property type="entry name" value="KxYKxGKxW"/>
</dbReference>
<feature type="compositionally biased region" description="Polar residues" evidence="5">
    <location>
        <begin position="226"/>
        <end position="266"/>
    </location>
</feature>
<dbReference type="KEGG" id="lfv:LF543_00365"/>
<feature type="compositionally biased region" description="Polar residues" evidence="5">
    <location>
        <begin position="57"/>
        <end position="71"/>
    </location>
</feature>
<evidence type="ECO:0000256" key="2">
    <source>
        <dbReference type="ARBA" id="ARBA00022525"/>
    </source>
</evidence>
<dbReference type="Gene3D" id="2.60.40.4300">
    <property type="match status" value="4"/>
</dbReference>
<evidence type="ECO:0000256" key="3">
    <source>
        <dbReference type="ARBA" id="ARBA00022729"/>
    </source>
</evidence>
<dbReference type="EMBL" id="CP045562">
    <property type="protein sequence ID" value="QFX92126.1"/>
    <property type="molecule type" value="Genomic_DNA"/>
</dbReference>
<evidence type="ECO:0000259" key="7">
    <source>
        <dbReference type="PROSITE" id="PS50847"/>
    </source>
</evidence>
<feature type="compositionally biased region" description="Polar residues" evidence="5">
    <location>
        <begin position="203"/>
        <end position="214"/>
    </location>
</feature>
<keyword evidence="2" id="KW-0964">Secreted</keyword>
<feature type="transmembrane region" description="Helical" evidence="6">
    <location>
        <begin position="1210"/>
        <end position="1231"/>
    </location>
</feature>